<dbReference type="InterPro" id="IPR032710">
    <property type="entry name" value="NTF2-like_dom_sf"/>
</dbReference>
<evidence type="ECO:0000259" key="1">
    <source>
        <dbReference type="Pfam" id="PF17775"/>
    </source>
</evidence>
<evidence type="ECO:0000313" key="2">
    <source>
        <dbReference type="EMBL" id="PIE63162.1"/>
    </source>
</evidence>
<dbReference type="PANTHER" id="PTHR33747">
    <property type="entry name" value="UPF0225 PROTEIN SCO1677"/>
    <property type="match status" value="1"/>
</dbReference>
<dbReference type="Proteomes" id="UP000231203">
    <property type="component" value="Unassembled WGS sequence"/>
</dbReference>
<name>A0A2G6MT76_9BACT</name>
<dbReference type="Pfam" id="PF02810">
    <property type="entry name" value="SEC-C"/>
    <property type="match status" value="1"/>
</dbReference>
<dbReference type="SUPFAM" id="SSF54427">
    <property type="entry name" value="NTF2-like"/>
    <property type="match status" value="1"/>
</dbReference>
<dbReference type="EMBL" id="PDTI01000014">
    <property type="protein sequence ID" value="PIE63162.1"/>
    <property type="molecule type" value="Genomic_DNA"/>
</dbReference>
<dbReference type="SUPFAM" id="SSF103642">
    <property type="entry name" value="Sec-C motif"/>
    <property type="match status" value="1"/>
</dbReference>
<dbReference type="PANTHER" id="PTHR33747:SF1">
    <property type="entry name" value="ADENYLATE CYCLASE-ASSOCIATED CAP C-TERMINAL DOMAIN-CONTAINING PROTEIN"/>
    <property type="match status" value="1"/>
</dbReference>
<reference evidence="2 3" key="1">
    <citation type="submission" date="2017-10" db="EMBL/GenBank/DDBJ databases">
        <title>Novel microbial diversity and functional potential in the marine mammal oral microbiome.</title>
        <authorList>
            <person name="Dudek N.K."/>
            <person name="Sun C.L."/>
            <person name="Burstein D."/>
            <person name="Kantor R.S."/>
            <person name="Aliaga Goltsman D.S."/>
            <person name="Bik E.M."/>
            <person name="Thomas B.C."/>
            <person name="Banfield J.F."/>
            <person name="Relman D.A."/>
        </authorList>
    </citation>
    <scope>NUCLEOTIDE SEQUENCE [LARGE SCALE GENOMIC DNA]</scope>
    <source>
        <strain evidence="2">DOLJORAL78_47_202</strain>
    </source>
</reference>
<dbReference type="Gene3D" id="3.10.450.50">
    <property type="match status" value="1"/>
</dbReference>
<sequence length="160" mass="17772">MEKCPCKSNLAYAECCEPVITGIQPARTAQELMRARYCAYTIADTEFIFNTTHPDHRDGYDHAGTKSWAENSEWLDLEIVSTQAGCSGDQEGVVEFIATFRANGIVQKHHEIGRFLKQDDAWLFTSGDMVKPKPAVSTKVGRNEPCPCGSGRKHKKCCGK</sequence>
<gene>
    <name evidence="2" type="ORF">CSA25_01525</name>
</gene>
<proteinExistence type="predicted"/>
<accession>A0A2G6MT76</accession>
<evidence type="ECO:0000313" key="3">
    <source>
        <dbReference type="Proteomes" id="UP000231203"/>
    </source>
</evidence>
<feature type="domain" description="YchJ-like middle NTF2-like" evidence="1">
    <location>
        <begin position="28"/>
        <end position="127"/>
    </location>
</feature>
<dbReference type="InterPro" id="IPR048469">
    <property type="entry name" value="YchJ-like_M"/>
</dbReference>
<dbReference type="AlphaFoldDB" id="A0A2G6MT76"/>
<comment type="caution">
    <text evidence="2">The sequence shown here is derived from an EMBL/GenBank/DDBJ whole genome shotgun (WGS) entry which is preliminary data.</text>
</comment>
<protein>
    <recommendedName>
        <fullName evidence="1">YchJ-like middle NTF2-like domain-containing protein</fullName>
    </recommendedName>
</protein>
<organism evidence="2 3">
    <name type="scientific">Desulfobacter postgatei</name>
    <dbReference type="NCBI Taxonomy" id="2293"/>
    <lineage>
        <taxon>Bacteria</taxon>
        <taxon>Pseudomonadati</taxon>
        <taxon>Thermodesulfobacteriota</taxon>
        <taxon>Desulfobacteria</taxon>
        <taxon>Desulfobacterales</taxon>
        <taxon>Desulfobacteraceae</taxon>
        <taxon>Desulfobacter</taxon>
    </lineage>
</organism>
<dbReference type="NCBIfam" id="NF002486">
    <property type="entry name" value="PRK01752.1"/>
    <property type="match status" value="1"/>
</dbReference>
<dbReference type="Pfam" id="PF17775">
    <property type="entry name" value="YchJ_M-like"/>
    <property type="match status" value="1"/>
</dbReference>
<dbReference type="InterPro" id="IPR004027">
    <property type="entry name" value="SEC_C_motif"/>
</dbReference>